<name>A0AAW1SGX0_9CHLO</name>
<dbReference type="InterPro" id="IPR056683">
    <property type="entry name" value="DUF7781"/>
</dbReference>
<dbReference type="Proteomes" id="UP001438707">
    <property type="component" value="Unassembled WGS sequence"/>
</dbReference>
<proteinExistence type="predicted"/>
<sequence>MSDSDLQEFEGDYSSYSESASEEDFLADLLERYTCTFRPEYCLKLRKSTKPFLLGLNCSRWRKANHFCAVLKPNQDSWLRKVTLSSQERRLEVSTKKFHFGQDVLTFSAVAGLDIERLKPSLGWKFSTRWSLGTYKIGRKEKFSLGPAAEFRPRWKLDYSAPEIEGAVGGEEDQAVQVDQGHAHLSIPRVEMLVQLDDAWQWCRSHRNRHSSKPAPVIQSAEAESN</sequence>
<organism evidence="2 3">
    <name type="scientific">Apatococcus lobatus</name>
    <dbReference type="NCBI Taxonomy" id="904363"/>
    <lineage>
        <taxon>Eukaryota</taxon>
        <taxon>Viridiplantae</taxon>
        <taxon>Chlorophyta</taxon>
        <taxon>core chlorophytes</taxon>
        <taxon>Trebouxiophyceae</taxon>
        <taxon>Chlorellales</taxon>
        <taxon>Chlorellaceae</taxon>
        <taxon>Apatococcus</taxon>
    </lineage>
</organism>
<reference evidence="2 3" key="1">
    <citation type="journal article" date="2024" name="Nat. Commun.">
        <title>Phylogenomics reveals the evolutionary origins of lichenization in chlorophyte algae.</title>
        <authorList>
            <person name="Puginier C."/>
            <person name="Libourel C."/>
            <person name="Otte J."/>
            <person name="Skaloud P."/>
            <person name="Haon M."/>
            <person name="Grisel S."/>
            <person name="Petersen M."/>
            <person name="Berrin J.G."/>
            <person name="Delaux P.M."/>
            <person name="Dal Grande F."/>
            <person name="Keller J."/>
        </authorList>
    </citation>
    <scope>NUCLEOTIDE SEQUENCE [LARGE SCALE GENOMIC DNA]</scope>
    <source>
        <strain evidence="2 3">SAG 2145</strain>
    </source>
</reference>
<dbReference type="Pfam" id="PF25003">
    <property type="entry name" value="DUF7781"/>
    <property type="match status" value="1"/>
</dbReference>
<dbReference type="PANTHER" id="PTHR35710">
    <property type="entry name" value="OBP3-RESPONSIVE PROTEIN 4 (ORG4)"/>
    <property type="match status" value="1"/>
</dbReference>
<accession>A0AAW1SGX0</accession>
<keyword evidence="3" id="KW-1185">Reference proteome</keyword>
<feature type="domain" description="DUF7781" evidence="1">
    <location>
        <begin position="29"/>
        <end position="194"/>
    </location>
</feature>
<dbReference type="EMBL" id="JALJOS010000001">
    <property type="protein sequence ID" value="KAK9844886.1"/>
    <property type="molecule type" value="Genomic_DNA"/>
</dbReference>
<comment type="caution">
    <text evidence="2">The sequence shown here is derived from an EMBL/GenBank/DDBJ whole genome shotgun (WGS) entry which is preliminary data.</text>
</comment>
<dbReference type="AlphaFoldDB" id="A0AAW1SGX0"/>
<protein>
    <recommendedName>
        <fullName evidence="1">DUF7781 domain-containing protein</fullName>
    </recommendedName>
</protein>
<evidence type="ECO:0000313" key="2">
    <source>
        <dbReference type="EMBL" id="KAK9844886.1"/>
    </source>
</evidence>
<gene>
    <name evidence="2" type="ORF">WJX74_008149</name>
</gene>
<dbReference type="PANTHER" id="PTHR35710:SF1">
    <property type="entry name" value="OBP3-RESPONSIVE PROTEIN 4 (ORG4)"/>
    <property type="match status" value="1"/>
</dbReference>
<evidence type="ECO:0000313" key="3">
    <source>
        <dbReference type="Proteomes" id="UP001438707"/>
    </source>
</evidence>
<evidence type="ECO:0000259" key="1">
    <source>
        <dbReference type="Pfam" id="PF25003"/>
    </source>
</evidence>